<feature type="transmembrane region" description="Helical" evidence="10">
    <location>
        <begin position="175"/>
        <end position="195"/>
    </location>
</feature>
<dbReference type="Proteomes" id="UP001159427">
    <property type="component" value="Unassembled WGS sequence"/>
</dbReference>
<comment type="caution">
    <text evidence="9">Lacks conserved residue(s) required for the propagation of feature annotation.</text>
</comment>
<evidence type="ECO:0000313" key="13">
    <source>
        <dbReference type="Proteomes" id="UP001159427"/>
    </source>
</evidence>
<protein>
    <recommendedName>
        <fullName evidence="10">Lipase maturation factor</fullName>
    </recommendedName>
</protein>
<comment type="similarity">
    <text evidence="2 10">Belongs to the lipase maturation factor family.</text>
</comment>
<feature type="transmembrane region" description="Helical" evidence="10">
    <location>
        <begin position="557"/>
        <end position="578"/>
    </location>
</feature>
<gene>
    <name evidence="12" type="ORF">PEVE_00014895</name>
</gene>
<keyword evidence="9" id="KW-1015">Disulfide bond</keyword>
<evidence type="ECO:0000256" key="3">
    <source>
        <dbReference type="ARBA" id="ARBA00022656"/>
    </source>
</evidence>
<comment type="caution">
    <text evidence="12">The sequence shown here is derived from an EMBL/GenBank/DDBJ whole genome shotgun (WGS) entry which is preliminary data.</text>
</comment>
<evidence type="ECO:0000256" key="6">
    <source>
        <dbReference type="ARBA" id="ARBA00022989"/>
    </source>
</evidence>
<feature type="transmembrane region" description="Helical" evidence="10">
    <location>
        <begin position="523"/>
        <end position="545"/>
    </location>
</feature>
<keyword evidence="4 10" id="KW-0812">Transmembrane</keyword>
<keyword evidence="3" id="KW-0800">Toxin</keyword>
<dbReference type="Pfam" id="PF06762">
    <property type="entry name" value="LMF1"/>
    <property type="match status" value="1"/>
</dbReference>
<evidence type="ECO:0000256" key="9">
    <source>
        <dbReference type="PROSITE-ProRule" id="PRU01005"/>
    </source>
</evidence>
<evidence type="ECO:0000256" key="4">
    <source>
        <dbReference type="ARBA" id="ARBA00022692"/>
    </source>
</evidence>
<dbReference type="InterPro" id="IPR003582">
    <property type="entry name" value="ShKT_dom"/>
</dbReference>
<comment type="subcellular location">
    <subcellularLocation>
        <location evidence="1 10">Endoplasmic reticulum membrane</location>
        <topology evidence="1 10">Multi-pass membrane protein</topology>
    </subcellularLocation>
</comment>
<evidence type="ECO:0000313" key="12">
    <source>
        <dbReference type="EMBL" id="CAH3183456.1"/>
    </source>
</evidence>
<feature type="transmembrane region" description="Helical" evidence="10">
    <location>
        <begin position="124"/>
        <end position="141"/>
    </location>
</feature>
<keyword evidence="13" id="KW-1185">Reference proteome</keyword>
<evidence type="ECO:0000256" key="8">
    <source>
        <dbReference type="ARBA" id="ARBA00023180"/>
    </source>
</evidence>
<evidence type="ECO:0000256" key="7">
    <source>
        <dbReference type="ARBA" id="ARBA00023136"/>
    </source>
</evidence>
<accession>A0ABN8RVF8</accession>
<organism evidence="12 13">
    <name type="scientific">Porites evermanni</name>
    <dbReference type="NCBI Taxonomy" id="104178"/>
    <lineage>
        <taxon>Eukaryota</taxon>
        <taxon>Metazoa</taxon>
        <taxon>Cnidaria</taxon>
        <taxon>Anthozoa</taxon>
        <taxon>Hexacorallia</taxon>
        <taxon>Scleractinia</taxon>
        <taxon>Fungiina</taxon>
        <taxon>Poritidae</taxon>
        <taxon>Porites</taxon>
    </lineage>
</organism>
<keyword evidence="5 10" id="KW-0256">Endoplasmic reticulum</keyword>
<dbReference type="InterPro" id="IPR057433">
    <property type="entry name" value="LMF1/2_C"/>
</dbReference>
<feature type="transmembrane region" description="Helical" evidence="10">
    <location>
        <begin position="18"/>
        <end position="37"/>
    </location>
</feature>
<keyword evidence="7 10" id="KW-0472">Membrane</keyword>
<keyword evidence="6 10" id="KW-1133">Transmembrane helix</keyword>
<dbReference type="EMBL" id="CALNXI010002131">
    <property type="protein sequence ID" value="CAH3183456.1"/>
    <property type="molecule type" value="Genomic_DNA"/>
</dbReference>
<keyword evidence="8" id="KW-0325">Glycoprotein</keyword>
<evidence type="ECO:0000259" key="11">
    <source>
        <dbReference type="PROSITE" id="PS51670"/>
    </source>
</evidence>
<sequence length="925" mass="106956">MTAVAKCRAPQQVVRQGFLWCMAAIYLFAFTSLYIQIPGLYGHDGILPASYILHDLSICTDKSSSCGQWAAAGECKKNYGWMIENCMKSCNICHILDTSFTSLFQKTPTLLWVTPYLGLDTPTGMEFLCILGIVLSLVFLVSQRCRDCLGFLTLWFLYYSMLPVGQIFIRYQWDALLWESGFLAFLIAPWNISFTPWKLGKCFFLKMRRVRHHDSIMLWLVKWLLFRLMFASGVVKLTYMDKTWWNLTALNWHYESQCIPTPVAWYFQKLPSSFHRLSVVFTYVIEIGIPFLAFSPVRILRVFAYCSEIFLQLLILLTGNYNFFNLLTIVLCVSLLDDKCILSRIQCFLCKRCVCSCCVKRCQQRTDKQIQKASCPPESERQGKNLCYKKGCQLKSKKAEAVPSFLSYFKTLSIGQVPSLEPVTSGITDVSTTSQLMEHVLNWMSTHYENSKFAQAKEFLHNRTVYRIKLAGILLSTLTVLITMIVCTVKWFNIKLTKEGTIHCETAFSPEQLLNAVQLATQFAIWMGFLSLLVEILGALTRCLLEQCCTRSKLCQLSQWVGFLIVALLMFAVSLYSFTAVDRVVQRSLPKLFVNLYGNTAYLELTNAYGLFRSMTGVGGRPEIIIIGSNSMEGPWEEYIFLYKPGNIYQPPPFVAPHQPRLDWQLWFAALESYTENPWFLSFIHKLLLGKQDVLQLMGKVPFNRSPPQFIRAQLYMYHYTQNTSSIWQVLLHPSTEKAWWRREFVKEYLPFVVSNSSLSELEALLEKYRVYRRNFVPEVTWGFLHPLIRDLREGHRRVSPTTLINVLLFTVVTCLVFKAWWRKTGKTFCSFSLIRAQNKSEPPVKAADLPKQRDKENHVTRVSWTCGKCLDCSSLVQKFRTIHRSIRKRIALWCEVINSKFQEILQRCKTLLKSKWPLGKVYDG</sequence>
<evidence type="ECO:0000256" key="2">
    <source>
        <dbReference type="ARBA" id="ARBA00005512"/>
    </source>
</evidence>
<dbReference type="PROSITE" id="PS51670">
    <property type="entry name" value="SHKT"/>
    <property type="match status" value="1"/>
</dbReference>
<evidence type="ECO:0000256" key="5">
    <source>
        <dbReference type="ARBA" id="ARBA00022824"/>
    </source>
</evidence>
<dbReference type="InterPro" id="IPR057434">
    <property type="entry name" value="LMF1/2_N"/>
</dbReference>
<dbReference type="PANTHER" id="PTHR14463">
    <property type="entry name" value="LIPASE MATURATION FACTOR"/>
    <property type="match status" value="1"/>
</dbReference>
<feature type="transmembrane region" description="Helical" evidence="10">
    <location>
        <begin position="148"/>
        <end position="169"/>
    </location>
</feature>
<comment type="function">
    <text evidence="10">Involved in the maturation of specific proteins in the endoplasmic reticulum.</text>
</comment>
<dbReference type="InterPro" id="IPR009613">
    <property type="entry name" value="LMF"/>
</dbReference>
<feature type="disulfide bond" evidence="9">
    <location>
        <begin position="59"/>
        <end position="93"/>
    </location>
</feature>
<feature type="transmembrane region" description="Helical" evidence="10">
    <location>
        <begin position="470"/>
        <end position="492"/>
    </location>
</feature>
<name>A0ABN8RVF8_9CNID</name>
<reference evidence="12 13" key="1">
    <citation type="submission" date="2022-05" db="EMBL/GenBank/DDBJ databases">
        <authorList>
            <consortium name="Genoscope - CEA"/>
            <person name="William W."/>
        </authorList>
    </citation>
    <scope>NUCLEOTIDE SEQUENCE [LARGE SCALE GENOMIC DNA]</scope>
</reference>
<feature type="transmembrane region" description="Helical" evidence="10">
    <location>
        <begin position="274"/>
        <end position="292"/>
    </location>
</feature>
<dbReference type="Pfam" id="PF01549">
    <property type="entry name" value="ShK"/>
    <property type="match status" value="1"/>
</dbReference>
<dbReference type="Pfam" id="PF25179">
    <property type="entry name" value="LMF1_C"/>
    <property type="match status" value="1"/>
</dbReference>
<feature type="domain" description="ShKT" evidence="11">
    <location>
        <begin position="59"/>
        <end position="93"/>
    </location>
</feature>
<evidence type="ECO:0000256" key="10">
    <source>
        <dbReference type="RuleBase" id="RU361229"/>
    </source>
</evidence>
<feature type="transmembrane region" description="Helical" evidence="10">
    <location>
        <begin position="323"/>
        <end position="342"/>
    </location>
</feature>
<dbReference type="PANTHER" id="PTHR14463:SF5">
    <property type="entry name" value="LIPASE MATURATION FACTOR 2"/>
    <property type="match status" value="1"/>
</dbReference>
<proteinExistence type="inferred from homology"/>
<evidence type="ECO:0000256" key="1">
    <source>
        <dbReference type="ARBA" id="ARBA00004477"/>
    </source>
</evidence>
<dbReference type="SMART" id="SM00254">
    <property type="entry name" value="ShKT"/>
    <property type="match status" value="1"/>
</dbReference>